<dbReference type="STRING" id="1912961.BU204_14955"/>
<dbReference type="PANTHER" id="PTHR43229:SF2">
    <property type="entry name" value="NODULATION PROTEIN J"/>
    <property type="match status" value="1"/>
</dbReference>
<organism evidence="8 9">
    <name type="scientific">Actinophytocola xanthii</name>
    <dbReference type="NCBI Taxonomy" id="1912961"/>
    <lineage>
        <taxon>Bacteria</taxon>
        <taxon>Bacillati</taxon>
        <taxon>Actinomycetota</taxon>
        <taxon>Actinomycetes</taxon>
        <taxon>Pseudonocardiales</taxon>
        <taxon>Pseudonocardiaceae</taxon>
    </lineage>
</organism>
<dbReference type="PRINTS" id="PR00164">
    <property type="entry name" value="ABC2TRNSPORT"/>
</dbReference>
<feature type="domain" description="ABC transmembrane type-2" evidence="7">
    <location>
        <begin position="24"/>
        <end position="254"/>
    </location>
</feature>
<dbReference type="GO" id="GO:0043190">
    <property type="term" value="C:ATP-binding cassette (ABC) transporter complex"/>
    <property type="evidence" value="ECO:0007669"/>
    <property type="project" value="InterPro"/>
</dbReference>
<evidence type="ECO:0000256" key="4">
    <source>
        <dbReference type="ARBA" id="ARBA00023136"/>
    </source>
</evidence>
<gene>
    <name evidence="8" type="ORF">BU204_14955</name>
</gene>
<dbReference type="OrthoDB" id="9255971at2"/>
<feature type="transmembrane region" description="Helical" evidence="6">
    <location>
        <begin position="229"/>
        <end position="248"/>
    </location>
</feature>
<evidence type="ECO:0000313" key="8">
    <source>
        <dbReference type="EMBL" id="OLF16764.1"/>
    </source>
</evidence>
<name>A0A1Q8CQZ4_9PSEU</name>
<evidence type="ECO:0000256" key="3">
    <source>
        <dbReference type="ARBA" id="ARBA00022989"/>
    </source>
</evidence>
<evidence type="ECO:0000259" key="7">
    <source>
        <dbReference type="PROSITE" id="PS51012"/>
    </source>
</evidence>
<dbReference type="EMBL" id="MSIE01000025">
    <property type="protein sequence ID" value="OLF16764.1"/>
    <property type="molecule type" value="Genomic_DNA"/>
</dbReference>
<dbReference type="Pfam" id="PF01061">
    <property type="entry name" value="ABC2_membrane"/>
    <property type="match status" value="1"/>
</dbReference>
<evidence type="ECO:0000256" key="6">
    <source>
        <dbReference type="RuleBase" id="RU361157"/>
    </source>
</evidence>
<feature type="transmembrane region" description="Helical" evidence="6">
    <location>
        <begin position="61"/>
        <end position="83"/>
    </location>
</feature>
<keyword evidence="4 6" id="KW-0472">Membrane</keyword>
<comment type="similarity">
    <text evidence="6">Belongs to the ABC-2 integral membrane protein family.</text>
</comment>
<reference evidence="8 9" key="1">
    <citation type="submission" date="2016-12" db="EMBL/GenBank/DDBJ databases">
        <title>The draft genome sequence of Actinophytocola sp. 11-183.</title>
        <authorList>
            <person name="Wang W."/>
            <person name="Yuan L."/>
        </authorList>
    </citation>
    <scope>NUCLEOTIDE SEQUENCE [LARGE SCALE GENOMIC DNA]</scope>
    <source>
        <strain evidence="8 9">11-183</strain>
    </source>
</reference>
<evidence type="ECO:0000313" key="9">
    <source>
        <dbReference type="Proteomes" id="UP000185596"/>
    </source>
</evidence>
<feature type="transmembrane region" description="Helical" evidence="6">
    <location>
        <begin position="104"/>
        <end position="132"/>
    </location>
</feature>
<feature type="transmembrane region" description="Helical" evidence="6">
    <location>
        <begin position="171"/>
        <end position="192"/>
    </location>
</feature>
<keyword evidence="5" id="KW-0046">Antibiotic resistance</keyword>
<dbReference type="InterPro" id="IPR013525">
    <property type="entry name" value="ABC2_TM"/>
</dbReference>
<evidence type="ECO:0000256" key="2">
    <source>
        <dbReference type="ARBA" id="ARBA00022692"/>
    </source>
</evidence>
<dbReference type="GO" id="GO:0046677">
    <property type="term" value="P:response to antibiotic"/>
    <property type="evidence" value="ECO:0007669"/>
    <property type="project" value="UniProtKB-KW"/>
</dbReference>
<dbReference type="InterPro" id="IPR000412">
    <property type="entry name" value="ABC_2_transport"/>
</dbReference>
<dbReference type="Proteomes" id="UP000185596">
    <property type="component" value="Unassembled WGS sequence"/>
</dbReference>
<keyword evidence="9" id="KW-1185">Reference proteome</keyword>
<keyword evidence="6" id="KW-0813">Transport</keyword>
<evidence type="ECO:0000256" key="5">
    <source>
        <dbReference type="ARBA" id="ARBA00023251"/>
    </source>
</evidence>
<dbReference type="AlphaFoldDB" id="A0A1Q8CQZ4"/>
<dbReference type="GO" id="GO:0140359">
    <property type="term" value="F:ABC-type transporter activity"/>
    <property type="evidence" value="ECO:0007669"/>
    <property type="project" value="InterPro"/>
</dbReference>
<comment type="caution">
    <text evidence="8">The sequence shown here is derived from an EMBL/GenBank/DDBJ whole genome shotgun (WGS) entry which is preliminary data.</text>
</comment>
<accession>A0A1Q8CQZ4</accession>
<keyword evidence="3 6" id="KW-1133">Transmembrane helix</keyword>
<feature type="transmembrane region" description="Helical" evidence="6">
    <location>
        <begin position="138"/>
        <end position="159"/>
    </location>
</feature>
<keyword evidence="6" id="KW-1003">Cell membrane</keyword>
<dbReference type="PIRSF" id="PIRSF006648">
    <property type="entry name" value="DrrB"/>
    <property type="match status" value="1"/>
</dbReference>
<dbReference type="PROSITE" id="PS51012">
    <property type="entry name" value="ABC_TM2"/>
    <property type="match status" value="1"/>
</dbReference>
<evidence type="ECO:0000256" key="1">
    <source>
        <dbReference type="ARBA" id="ARBA00004141"/>
    </source>
</evidence>
<dbReference type="PANTHER" id="PTHR43229">
    <property type="entry name" value="NODULATION PROTEIN J"/>
    <property type="match status" value="1"/>
</dbReference>
<proteinExistence type="inferred from homology"/>
<protein>
    <recommendedName>
        <fullName evidence="6">Transport permease protein</fullName>
    </recommendedName>
</protein>
<keyword evidence="2 6" id="KW-0812">Transmembrane</keyword>
<dbReference type="RefSeq" id="WP_075126274.1">
    <property type="nucleotide sequence ID" value="NZ_MSIE01000025.1"/>
</dbReference>
<dbReference type="InterPro" id="IPR051784">
    <property type="entry name" value="Nod_factor_ABC_transporter"/>
</dbReference>
<comment type="subcellular location">
    <subcellularLocation>
        <location evidence="6">Cell membrane</location>
        <topology evidence="6">Multi-pass membrane protein</topology>
    </subcellularLocation>
    <subcellularLocation>
        <location evidence="1">Membrane</location>
        <topology evidence="1">Multi-pass membrane protein</topology>
    </subcellularLocation>
</comment>
<dbReference type="InterPro" id="IPR047817">
    <property type="entry name" value="ABC2_TM_bact-type"/>
</dbReference>
<sequence length="258" mass="27537">MAPLVSHSGYLTARLLRATLRQPAFVAISLVQPMMWLLLFGQLFERVVEIPGFAAGSYIDFLTPGVVVMTVLFSSGWAGMGFIEDMDRGVMDRMLASPISRMAMMVSSVVNQAVAIVVQSLIVVVVALLLGAEFAGGVVGVLVMLVAAVLLAAAFASLSNGMALVVRTQESLIGFSTMLTLPLSFMSSAMMAREAAPGWIQTVSRFNPVDWSVVASREALSADPDWSAVFARLGGLLAVAVVAVWLATRAFRSYQRSL</sequence>
<feature type="transmembrane region" description="Helical" evidence="6">
    <location>
        <begin position="24"/>
        <end position="41"/>
    </location>
</feature>